<dbReference type="CDD" id="cd02226">
    <property type="entry name" value="cupin_YdbB-like"/>
    <property type="match status" value="1"/>
</dbReference>
<accession>A0ABX6ME60</accession>
<feature type="domain" description="Cupin type-2" evidence="1">
    <location>
        <begin position="41"/>
        <end position="92"/>
    </location>
</feature>
<gene>
    <name evidence="2" type="ORF">HH213_22470</name>
</gene>
<name>A0ABX6ME60_9BURK</name>
<dbReference type="Proteomes" id="UP000503117">
    <property type="component" value="Chromosome"/>
</dbReference>
<organism evidence="2 3">
    <name type="scientific">Duganella dendranthematis</name>
    <dbReference type="NCBI Taxonomy" id="2728021"/>
    <lineage>
        <taxon>Bacteria</taxon>
        <taxon>Pseudomonadati</taxon>
        <taxon>Pseudomonadota</taxon>
        <taxon>Betaproteobacteria</taxon>
        <taxon>Burkholderiales</taxon>
        <taxon>Oxalobacteraceae</taxon>
        <taxon>Telluria group</taxon>
        <taxon>Duganella</taxon>
    </lineage>
</organism>
<dbReference type="RefSeq" id="WP_169113697.1">
    <property type="nucleotide sequence ID" value="NZ_CP051684.1"/>
</dbReference>
<dbReference type="InterPro" id="IPR014710">
    <property type="entry name" value="RmlC-like_jellyroll"/>
</dbReference>
<evidence type="ECO:0000313" key="3">
    <source>
        <dbReference type="Proteomes" id="UP000503117"/>
    </source>
</evidence>
<dbReference type="Gene3D" id="2.60.120.10">
    <property type="entry name" value="Jelly Rolls"/>
    <property type="match status" value="1"/>
</dbReference>
<reference evidence="2 3" key="1">
    <citation type="submission" date="2020-04" db="EMBL/GenBank/DDBJ databases">
        <title>Genome sequencing of novel species.</title>
        <authorList>
            <person name="Heo J."/>
            <person name="Kim S.-J."/>
            <person name="Kim J.-S."/>
            <person name="Hong S.-B."/>
            <person name="Kwon S.-W."/>
        </authorList>
    </citation>
    <scope>NUCLEOTIDE SEQUENCE [LARGE SCALE GENOMIC DNA]</scope>
    <source>
        <strain evidence="2 3">AF9R3</strain>
    </source>
</reference>
<dbReference type="PANTHER" id="PTHR36114">
    <property type="entry name" value="16.7 KDA PROTEIN IN WHIE LOCUS"/>
    <property type="match status" value="1"/>
</dbReference>
<dbReference type="SUPFAM" id="SSF51182">
    <property type="entry name" value="RmlC-like cupins"/>
    <property type="match status" value="1"/>
</dbReference>
<evidence type="ECO:0000313" key="2">
    <source>
        <dbReference type="EMBL" id="QJD92608.1"/>
    </source>
</evidence>
<dbReference type="InterPro" id="IPR011051">
    <property type="entry name" value="RmlC_Cupin_sf"/>
</dbReference>
<sequence length="122" mass="13654">MTSIDPINIEQALASVSSYWTPKVVGRVNDQYVKVAKLKGELVWHAHQHEDEMFLVVYGTLKIQLEDREVVLKPGSFYTVPKNVRHNPVAEEECGIVLIETVTTLHTGDELVAGTVAIEKQL</sequence>
<dbReference type="PANTHER" id="PTHR36114:SF1">
    <property type="entry name" value="16.7 KDA PROTEIN IN WHIE LOCUS"/>
    <property type="match status" value="1"/>
</dbReference>
<dbReference type="Pfam" id="PF07883">
    <property type="entry name" value="Cupin_2"/>
    <property type="match status" value="1"/>
</dbReference>
<protein>
    <submittedName>
        <fullName evidence="2">Cupin domain-containing protein</fullName>
    </submittedName>
</protein>
<keyword evidence="3" id="KW-1185">Reference proteome</keyword>
<evidence type="ECO:0000259" key="1">
    <source>
        <dbReference type="Pfam" id="PF07883"/>
    </source>
</evidence>
<dbReference type="InterPro" id="IPR013096">
    <property type="entry name" value="Cupin_2"/>
</dbReference>
<dbReference type="InterPro" id="IPR052044">
    <property type="entry name" value="PKS_Associated_Protein"/>
</dbReference>
<dbReference type="EMBL" id="CP051684">
    <property type="protein sequence ID" value="QJD92608.1"/>
    <property type="molecule type" value="Genomic_DNA"/>
</dbReference>
<proteinExistence type="predicted"/>